<feature type="compositionally biased region" description="Basic residues" evidence="1">
    <location>
        <begin position="967"/>
        <end position="977"/>
    </location>
</feature>
<feature type="compositionally biased region" description="Low complexity" evidence="1">
    <location>
        <begin position="475"/>
        <end position="499"/>
    </location>
</feature>
<name>A0AAD7GET2_MYCRO</name>
<evidence type="ECO:0000313" key="3">
    <source>
        <dbReference type="Proteomes" id="UP001221757"/>
    </source>
</evidence>
<reference evidence="2" key="1">
    <citation type="submission" date="2023-03" db="EMBL/GenBank/DDBJ databases">
        <title>Massive genome expansion in bonnet fungi (Mycena s.s.) driven by repeated elements and novel gene families across ecological guilds.</title>
        <authorList>
            <consortium name="Lawrence Berkeley National Laboratory"/>
            <person name="Harder C.B."/>
            <person name="Miyauchi S."/>
            <person name="Viragh M."/>
            <person name="Kuo A."/>
            <person name="Thoen E."/>
            <person name="Andreopoulos B."/>
            <person name="Lu D."/>
            <person name="Skrede I."/>
            <person name="Drula E."/>
            <person name="Henrissat B."/>
            <person name="Morin E."/>
            <person name="Kohler A."/>
            <person name="Barry K."/>
            <person name="LaButti K."/>
            <person name="Morin E."/>
            <person name="Salamov A."/>
            <person name="Lipzen A."/>
            <person name="Mereny Z."/>
            <person name="Hegedus B."/>
            <person name="Baldrian P."/>
            <person name="Stursova M."/>
            <person name="Weitz H."/>
            <person name="Taylor A."/>
            <person name="Grigoriev I.V."/>
            <person name="Nagy L.G."/>
            <person name="Martin F."/>
            <person name="Kauserud H."/>
        </authorList>
    </citation>
    <scope>NUCLEOTIDE SEQUENCE</scope>
    <source>
        <strain evidence="2">CBHHK067</strain>
    </source>
</reference>
<feature type="compositionally biased region" description="Basic and acidic residues" evidence="1">
    <location>
        <begin position="1787"/>
        <end position="1808"/>
    </location>
</feature>
<feature type="region of interest" description="Disordered" evidence="1">
    <location>
        <begin position="25"/>
        <end position="69"/>
    </location>
</feature>
<accession>A0AAD7GET2</accession>
<protein>
    <recommendedName>
        <fullName evidence="4">GCM domain-containing protein</fullName>
    </recommendedName>
</protein>
<feature type="compositionally biased region" description="Basic and acidic residues" evidence="1">
    <location>
        <begin position="978"/>
        <end position="993"/>
    </location>
</feature>
<dbReference type="EMBL" id="JARKIE010000060">
    <property type="protein sequence ID" value="KAJ7691135.1"/>
    <property type="molecule type" value="Genomic_DNA"/>
</dbReference>
<feature type="compositionally biased region" description="Polar residues" evidence="1">
    <location>
        <begin position="438"/>
        <end position="455"/>
    </location>
</feature>
<feature type="compositionally biased region" description="Acidic residues" evidence="1">
    <location>
        <begin position="1399"/>
        <end position="1416"/>
    </location>
</feature>
<keyword evidence="3" id="KW-1185">Reference proteome</keyword>
<proteinExistence type="predicted"/>
<feature type="compositionally biased region" description="Pro residues" evidence="1">
    <location>
        <begin position="462"/>
        <end position="474"/>
    </location>
</feature>
<dbReference type="Proteomes" id="UP001221757">
    <property type="component" value="Unassembled WGS sequence"/>
</dbReference>
<gene>
    <name evidence="2" type="ORF">B0H17DRAFT_1179687</name>
</gene>
<feature type="compositionally biased region" description="Polar residues" evidence="1">
    <location>
        <begin position="500"/>
        <end position="512"/>
    </location>
</feature>
<feature type="region of interest" description="Disordered" evidence="1">
    <location>
        <begin position="1469"/>
        <end position="1498"/>
    </location>
</feature>
<evidence type="ECO:0000313" key="2">
    <source>
        <dbReference type="EMBL" id="KAJ7691135.1"/>
    </source>
</evidence>
<feature type="region of interest" description="Disordered" evidence="1">
    <location>
        <begin position="1358"/>
        <end position="1420"/>
    </location>
</feature>
<comment type="caution">
    <text evidence="2">The sequence shown here is derived from an EMBL/GenBank/DDBJ whole genome shotgun (WGS) entry which is preliminary data.</text>
</comment>
<evidence type="ECO:0008006" key="4">
    <source>
        <dbReference type="Google" id="ProtNLM"/>
    </source>
</evidence>
<evidence type="ECO:0000256" key="1">
    <source>
        <dbReference type="SAM" id="MobiDB-lite"/>
    </source>
</evidence>
<sequence>MAMPGTRASHGHPRFARELVNRLGVRDWPPSPEDEGGAGADIESSAGGGFLRGRGEGVGRRTQVQGGTRMSVVVSMSGSRPGILSGSPGYTSDIPPGLQAGLPNMTPSYTFERDWSVSRIENIRESRNLVDLVCFQEQPTKTTYYTVTGRQQATAADRNVTTTRRIRQDTGCKARGRVKKVLSMVTRANTVCDTYRMRVYRVYHAREKYRFAKKAQGIPSVYRKFPKVYETQRWTPSMKYTRILKPPKKRTNISLENRIQFNCDRSVLTDSNNSIMSQLSRRYRVKVRVNARRRRVNARQSASMPRQSASPSAPDFVRLIFRYFRSEDEKPPPPVLSASNHGPMVPCYDENGNIVAYRVAPLVHNLHLNPSSNISDTSLSGLVNHAGPSNTQADPRFAFRVPTHPVPLLPASQFPPPVWGFAHNSSGYQLLGARSENQHSQSGVTLPSATEQADSVATPHMMSPPPPAPAPASFPPTSGSRAVSISSESSGSSENLPSSPNQSAGKNDNVQSPIRVEWDRWPDGHFERDFSWQEFHASGELAVNWACEPLGGSKRGSDTAAEWPNGKRTGRRCRGIIRCTNTVCSIIVRPQTRMKGIQKQLIEFCRCGGKLVHVDCGIVSYLYSFAEGVHYTNGGIHEHLRPTHILHLTASEREKFTRIVEDHPTVGPLSLLVGRPGLHGPEASVAEISSVLFNKDRIKSERRAVKHRGNLPTSEVAEFAQFEKDFPGFVIFSQFGAVRVIVMQTPFMVSQLVKNHVILRDAVNGIVSDGAHGYFMERTALLLMSSSYCVDLDCWVPGIMSYANGATQEPFFLHFISLFESMAQYAEKQGKKLTDVAFKNALALLTVDDYPTFMRQVEALITKFPKAEGWVRWWARECHAKMLFKPFREMSVQEWDSIPKSTNPQESQHKKIYLAIGKKHSLIPGLKGLRKLADHYALLAAAVTWIKIRYGMAEDWKHAKARDGLSKRARSKRASSRSRKDGRPPDTSHELVGRGHRGHGSATKNTDSAHTVAPVQRSPSYRWKMNSCYLDTSLELVFRTTLATKRDGFRKFLKKSKLLPDPYAYNPLFASLDGILAQRGDGTLKFAQSYFQHHYILFRTCTGDEQTPKHFHIKRALTKSHFTLTRELNQVYKGDVEKWFRELILINKPGETSTSCWRNIDDDGEASCAGEAKILQLILGIPVMLILELPSSWVGNIPTQWNFPQHIRPLTLAAESESGVVYDMVGRAFTNDGHFKARFTPDGKYVYDYDDMQHEGCAIRILGARVSTHLAGEILPQSGWRTYAVVYRLRGGTEAQSFFSKSQVAAASRLHAIKFSQSSANDPPYIVADVAGLDIPDTIQMDNEDRFWLHNPRRTDMLDFVSSRPPRPKSKHVRFMDVDSDESDSPPKTQRPRRYIVVSDDEADSGPEMESPEDASTDQPFEAPEIHEEDEPFEFNCRCGERGVQSHIACQRNGRASAKGPFECDLCRPPSELLRGNPAQPKKRKRKMEDNPPRASLSKRLLLNLAPSSPGKGALARYGTYWYPVRLIFKDKHSWTVKWWRGNQYNQDNPPPINLPEPDLRDELLSQLGKWKLACETSAEEDILFEFRETPYSAEIEQALRPHLDTLQGLLVDKQLDASLVPAAKFFREQRNAKGKAVESLRSGGIPYTGELQSLDCARVANWFFSYVPGAQDSVVQWMARVPLAHAYTILIAFRHQDQILQEIQQNPTYANTDQQVAILDIAWGYQTSRPALRFIDVDRECLGFLEERLFENSCQAGRAGNEQWGLDAGPHQDDWSPYTHIPSHWNHGDRDESESENQRGPDYKDPLTENTDVNMAEASSRPRRKTVVPKRDNTESELPDSKNNGWRMKRLVAARPDAFDASPWYWTMAMHATCLTDTSLIRVVLHRGESWKFHRRLEPPGEVLEGMIYELWKLFTAEQGLQQSNEYAIYVSEQEKMGCINAEVISQTRTFLAVSRTAQSQLESPTSMVVPHICSTSSQSYSGTG</sequence>
<feature type="region of interest" description="Disordered" evidence="1">
    <location>
        <begin position="961"/>
        <end position="1014"/>
    </location>
</feature>
<feature type="region of interest" description="Disordered" evidence="1">
    <location>
        <begin position="435"/>
        <end position="513"/>
    </location>
</feature>
<organism evidence="2 3">
    <name type="scientific">Mycena rosella</name>
    <name type="common">Pink bonnet</name>
    <name type="synonym">Agaricus rosellus</name>
    <dbReference type="NCBI Taxonomy" id="1033263"/>
    <lineage>
        <taxon>Eukaryota</taxon>
        <taxon>Fungi</taxon>
        <taxon>Dikarya</taxon>
        <taxon>Basidiomycota</taxon>
        <taxon>Agaricomycotina</taxon>
        <taxon>Agaricomycetes</taxon>
        <taxon>Agaricomycetidae</taxon>
        <taxon>Agaricales</taxon>
        <taxon>Marasmiineae</taxon>
        <taxon>Mycenaceae</taxon>
        <taxon>Mycena</taxon>
    </lineage>
</organism>
<feature type="compositionally biased region" description="Low complexity" evidence="1">
    <location>
        <begin position="60"/>
        <end position="69"/>
    </location>
</feature>
<feature type="region of interest" description="Disordered" evidence="1">
    <location>
        <begin position="1762"/>
        <end position="1844"/>
    </location>
</feature>